<evidence type="ECO:0000256" key="1">
    <source>
        <dbReference type="ARBA" id="ARBA00023157"/>
    </source>
</evidence>
<dbReference type="EMBL" id="JAXCGZ010011464">
    <property type="protein sequence ID" value="KAK7074767.1"/>
    <property type="molecule type" value="Genomic_DNA"/>
</dbReference>
<reference evidence="4 5" key="1">
    <citation type="submission" date="2023-11" db="EMBL/GenBank/DDBJ databases">
        <title>Halocaridina rubra genome assembly.</title>
        <authorList>
            <person name="Smith C."/>
        </authorList>
    </citation>
    <scope>NUCLEOTIDE SEQUENCE [LARGE SCALE GENOMIC DNA]</scope>
    <source>
        <strain evidence="4">EP-1</strain>
        <tissue evidence="4">Whole</tissue>
    </source>
</reference>
<evidence type="ECO:0000313" key="4">
    <source>
        <dbReference type="EMBL" id="KAK7074767.1"/>
    </source>
</evidence>
<dbReference type="InterPro" id="IPR033116">
    <property type="entry name" value="TRYPSIN_SER"/>
</dbReference>
<comment type="similarity">
    <text evidence="2">Belongs to the peptidase S1 family. CLIP subfamily.</text>
</comment>
<sequence length="152" mass="17169">MLKLQEDVIFTDRIQPICLPDTEPLEGETFLGIKCVATGWGMRAYGATLEDHLKEVMIPVVNNSHCVEMYGMMYNIPVKHYHICAGQIQDHGQGTCIGDSGGPLQCNMRDGRWYLAGVTSFGSGCAKPGYPDVYTRITYYLPWIKHQMRIHR</sequence>
<dbReference type="Pfam" id="PF00089">
    <property type="entry name" value="Trypsin"/>
    <property type="match status" value="1"/>
</dbReference>
<dbReference type="InterPro" id="IPR001254">
    <property type="entry name" value="Trypsin_dom"/>
</dbReference>
<dbReference type="GO" id="GO:0006508">
    <property type="term" value="P:proteolysis"/>
    <property type="evidence" value="ECO:0007669"/>
    <property type="project" value="InterPro"/>
</dbReference>
<dbReference type="InterPro" id="IPR043504">
    <property type="entry name" value="Peptidase_S1_PA_chymotrypsin"/>
</dbReference>
<keyword evidence="1" id="KW-1015">Disulfide bond</keyword>
<dbReference type="PROSITE" id="PS50240">
    <property type="entry name" value="TRYPSIN_DOM"/>
    <property type="match status" value="1"/>
</dbReference>
<proteinExistence type="inferred from homology"/>
<dbReference type="GO" id="GO:0004252">
    <property type="term" value="F:serine-type endopeptidase activity"/>
    <property type="evidence" value="ECO:0007669"/>
    <property type="project" value="InterPro"/>
</dbReference>
<evidence type="ECO:0000256" key="2">
    <source>
        <dbReference type="ARBA" id="ARBA00024195"/>
    </source>
</evidence>
<protein>
    <recommendedName>
        <fullName evidence="3">Peptidase S1 domain-containing protein</fullName>
    </recommendedName>
</protein>
<gene>
    <name evidence="4" type="ORF">SK128_019524</name>
</gene>
<dbReference type="CDD" id="cd00190">
    <property type="entry name" value="Tryp_SPc"/>
    <property type="match status" value="1"/>
</dbReference>
<dbReference type="Proteomes" id="UP001381693">
    <property type="component" value="Unassembled WGS sequence"/>
</dbReference>
<dbReference type="InterPro" id="IPR009003">
    <property type="entry name" value="Peptidase_S1_PA"/>
</dbReference>
<organism evidence="4 5">
    <name type="scientific">Halocaridina rubra</name>
    <name type="common">Hawaiian red shrimp</name>
    <dbReference type="NCBI Taxonomy" id="373956"/>
    <lineage>
        <taxon>Eukaryota</taxon>
        <taxon>Metazoa</taxon>
        <taxon>Ecdysozoa</taxon>
        <taxon>Arthropoda</taxon>
        <taxon>Crustacea</taxon>
        <taxon>Multicrustacea</taxon>
        <taxon>Malacostraca</taxon>
        <taxon>Eumalacostraca</taxon>
        <taxon>Eucarida</taxon>
        <taxon>Decapoda</taxon>
        <taxon>Pleocyemata</taxon>
        <taxon>Caridea</taxon>
        <taxon>Atyoidea</taxon>
        <taxon>Atyidae</taxon>
        <taxon>Halocaridina</taxon>
    </lineage>
</organism>
<evidence type="ECO:0000259" key="3">
    <source>
        <dbReference type="PROSITE" id="PS50240"/>
    </source>
</evidence>
<comment type="caution">
    <text evidence="4">The sequence shown here is derived from an EMBL/GenBank/DDBJ whole genome shotgun (WGS) entry which is preliminary data.</text>
</comment>
<dbReference type="PROSITE" id="PS00135">
    <property type="entry name" value="TRYPSIN_SER"/>
    <property type="match status" value="1"/>
</dbReference>
<accession>A0AAN9A9F1</accession>
<dbReference type="FunFam" id="2.40.10.10:FF:000002">
    <property type="entry name" value="Transmembrane protease serine"/>
    <property type="match status" value="1"/>
</dbReference>
<dbReference type="AlphaFoldDB" id="A0AAN9A9F1"/>
<dbReference type="PANTHER" id="PTHR24252">
    <property type="entry name" value="ACROSIN-RELATED"/>
    <property type="match status" value="1"/>
</dbReference>
<dbReference type="Gene3D" id="2.40.10.10">
    <property type="entry name" value="Trypsin-like serine proteases"/>
    <property type="match status" value="1"/>
</dbReference>
<feature type="domain" description="Peptidase S1" evidence="3">
    <location>
        <begin position="1"/>
        <end position="149"/>
    </location>
</feature>
<dbReference type="PANTHER" id="PTHR24252:SF7">
    <property type="entry name" value="HYALIN"/>
    <property type="match status" value="1"/>
</dbReference>
<keyword evidence="5" id="KW-1185">Reference proteome</keyword>
<name>A0AAN9A9F1_HALRR</name>
<dbReference type="SMART" id="SM00020">
    <property type="entry name" value="Tryp_SPc"/>
    <property type="match status" value="1"/>
</dbReference>
<dbReference type="SUPFAM" id="SSF50494">
    <property type="entry name" value="Trypsin-like serine proteases"/>
    <property type="match status" value="1"/>
</dbReference>
<evidence type="ECO:0000313" key="5">
    <source>
        <dbReference type="Proteomes" id="UP001381693"/>
    </source>
</evidence>